<dbReference type="PANTHER" id="PTHR31431:SF1">
    <property type="entry name" value="NUCLEOPORIN NUP188"/>
    <property type="match status" value="1"/>
</dbReference>
<proteinExistence type="predicted"/>
<sequence>MYKNYLQDAESQTVVSLHSVAGSQQIMEEVRKVYWNERLSLIQLQKIMSSHWEASWLHISDILLSAASFNSHSEVTQMLISQFSELYESFIGLLSVNLSARAQIELSNDAKLLQLLREIELTLEALLLSLSDAGVVSETLNAEVIFSSLFESFWESLFFSRKELTCLPTSCQKVLNSIRNLQCFVLIKAGRLDDTCLYNSTDSKKDHFLKKNCSRLLASVSSLINIRGNAPLLLFAAVCGSVFASSLEETRKANNYADIAIRELGVFDYLCDVLCESDLVQTAKSTVSTWSNSDFLTIPDSLSLVCFSTHLAVFDLVTLLAHQVALDSLGGYQTVYTRVLAKTLSVVVHCSGNMITKEVQPARIDERIVSIIEDAAQRFPMKLDLLHLCTSLLHTAVNNTIAQDEGSVIDLVVKLISSVPYFAEQCKPSSLRGLVRFHDPVDESEETTVSLLRQRWSLPPEGSPQLEHFSSSKSVPNPLAISIPAGTRGILKQNATVVVWQHEYSLWPVLNAIVVSAEQVLFLNRVDHQNDFPSKHSTLDVSTTISRLVLCLDFVDACLLTRVEPARCLAITELLWNLVTRIFTESLSGERETLLGDLLTTLSVDYLLPCLLRLTAHSVTFALPSSAECDLVHGASNGVFRCLKADRILFPSAVLQPQGDKQQAAGTPIFTLTDSCLLRIISRSTSASLWTAEISPSTTYRLFSVYLDLALDLLSAEKAALFAGMESWFTETLEEEAMIGENHSPLLACLVFCYDLLVEVGSGDPRGFITPKLLAGSLNTKSGILRLVNKALLFFVELLTSCSLEGGDGAVEIMEESNPLSLNFPLFHFRDLRFYAHWLLANSESLLNCLASLTKVSVNALQKPLHSTDFDFLRFSTRLEEKQIGGVSALGQYRVQSTWLALTLLHNLFSIHSTIPLKILSVNDATSSAYFLYLLDFLDPTCPVGLTRAAVSLLKKLTPFSEHLVTPHLHDMQPRLLDFLIYRLRSTSEDQITRIGLFDWLAEAVMLDVLSGATNAPFNGPGFGFLRMISSNAKGNLDGFQGIIITALQELKASGEERNCVSTNLYWSLLKLISAIWMQPSNPFRTQLREAANFWRCLSDPFFKHVSTLRESEAEHSIVDLEIAGSYATVVAIELFESLKFTSTLDATFLAVCKQFVQQFLEPWLQAAFRCSNSIPDEFSKSSFMTALDWAMVRWKGVFFTLLKWDISTLDDKMRLTSHSQIVGLVVACLDKATTWISLPRSPSVVSIIDQLAVCLAASADYLVRSFEMSSLPIHEWIRRAVELLEHKAVPTASRPSTNKTYSHFHTDLMAFICLLLPKCYQVSSHLYDRLLSLCIEVLQGVSLLPRITAVESQAFEQAMNLMQAIWNKFDAINLANCLVDAGIINNLIGILAEHSMTFSGAELGQTIVRLLTRFLLPSGCSLHPDLSLAPHGDKIVTGQCGWSCSELTHVLASYAALLVQALRLPPTQHLMQWLSQADECKSPVRSCEGLFPNTAWSEFLLSQLRLIILLVVQGGGASDGTPMAHLLRTFLLSNHEQLCVLLTAPPRGLLIASAILDLYWCAMHSSPAVTKLVSPTCVASAVLFAQGHREKHPLPDGASICLPSDVWTPIYSAAIQLTRNCALFLLRPGPSDSPKDASSSSMLKHSPENLKASKLSVNLNLLPILRLLSSCLRLVAIETPRLGDLSFASTSEIAALAPEATLKFATPSMEPSNTLTFGVLFSVARASSQIIADIHNSQFFVNQPCDRHTELLPLLMEVNELAFSLIYSQATIWLINPGLDATDKHTLSRGLAVEFQSYNFSGRSARRRIRTRGCQKPTRNSTSHLKHSCDSSLAADSIDLPSQKLSNLLTFLAFTERFSDFVK</sequence>
<dbReference type="EMBL" id="LN902843">
    <property type="protein sequence ID" value="CDI96859.1"/>
    <property type="molecule type" value="Genomic_DNA"/>
</dbReference>
<dbReference type="OMA" id="FAGMESW"/>
<dbReference type="GO" id="GO:0006405">
    <property type="term" value="P:RNA export from nucleus"/>
    <property type="evidence" value="ECO:0007669"/>
    <property type="project" value="TreeGrafter"/>
</dbReference>
<protein>
    <submittedName>
        <fullName evidence="1">Nuclear pore complex protein Nup188</fullName>
    </submittedName>
</protein>
<reference evidence="1" key="2">
    <citation type="submission" date="2015-11" db="EMBL/GenBank/DDBJ databases">
        <authorList>
            <person name="Zhang Y."/>
            <person name="Guo Z."/>
        </authorList>
    </citation>
    <scope>NUCLEOTIDE SEQUENCE</scope>
</reference>
<dbReference type="PANTHER" id="PTHR31431">
    <property type="entry name" value="NUCLEOPORIN NUP188 HOMOLOG"/>
    <property type="match status" value="1"/>
</dbReference>
<dbReference type="Proteomes" id="UP000017246">
    <property type="component" value="Unassembled WGS sequence"/>
</dbReference>
<name>A0A087VX20_ECHMU</name>
<dbReference type="InterPro" id="IPR044840">
    <property type="entry name" value="Nup188"/>
</dbReference>
<dbReference type="OrthoDB" id="6249763at2759"/>
<keyword evidence="2" id="KW-1185">Reference proteome</keyword>
<organism evidence="1 2">
    <name type="scientific">Echinococcus multilocularis</name>
    <name type="common">Fox tapeworm</name>
    <dbReference type="NCBI Taxonomy" id="6211"/>
    <lineage>
        <taxon>Eukaryota</taxon>
        <taxon>Metazoa</taxon>
        <taxon>Spiralia</taxon>
        <taxon>Lophotrochozoa</taxon>
        <taxon>Platyhelminthes</taxon>
        <taxon>Cestoda</taxon>
        <taxon>Eucestoda</taxon>
        <taxon>Cyclophyllidea</taxon>
        <taxon>Taeniidae</taxon>
        <taxon>Echinococcus</taxon>
    </lineage>
</organism>
<reference evidence="1" key="1">
    <citation type="journal article" date="2013" name="Nature">
        <title>The genomes of four tapeworm species reveal adaptations to parasitism.</title>
        <authorList>
            <person name="Tsai I.J."/>
            <person name="Zarowiecki M."/>
            <person name="Holroyd N."/>
            <person name="Garciarrubio A."/>
            <person name="Sanchez-Flores A."/>
            <person name="Brooks K.L."/>
            <person name="Tracey A."/>
            <person name="Bobes R.J."/>
            <person name="Fragoso G."/>
            <person name="Sciutto E."/>
            <person name="Aslett M."/>
            <person name="Beasley H."/>
            <person name="Bennett H.M."/>
            <person name="Cai J."/>
            <person name="Camicia F."/>
            <person name="Clark R."/>
            <person name="Cucher M."/>
            <person name="De Silva N."/>
            <person name="Day T.A."/>
            <person name="Deplazes P."/>
            <person name="Estrada K."/>
            <person name="Fernandez C."/>
            <person name="Holland P.W."/>
            <person name="Hou J."/>
            <person name="Hu S."/>
            <person name="Huckvale T."/>
            <person name="Hung S.S."/>
            <person name="Kamenetzky L."/>
            <person name="Keane J.A."/>
            <person name="Kiss F."/>
            <person name="Koziol U."/>
            <person name="Lambert O."/>
            <person name="Liu K."/>
            <person name="Luo X."/>
            <person name="Luo Y."/>
            <person name="Macchiaroli N."/>
            <person name="Nichol S."/>
            <person name="Paps J."/>
            <person name="Parkinson J."/>
            <person name="Pouchkina-Stantcheva N."/>
            <person name="Riddiford N."/>
            <person name="Rosenzvit M."/>
            <person name="Salinas G."/>
            <person name="Wasmuth J.D."/>
            <person name="Zamanian M."/>
            <person name="Zheng Y."/>
            <person name="Cai X."/>
            <person name="Soberon X."/>
            <person name="Olson P.D."/>
            <person name="Laclette J.P."/>
            <person name="Brehm K."/>
            <person name="Berriman M."/>
            <person name="Garciarrubio A."/>
            <person name="Bobes R.J."/>
            <person name="Fragoso G."/>
            <person name="Sanchez-Flores A."/>
            <person name="Estrada K."/>
            <person name="Cevallos M.A."/>
            <person name="Morett E."/>
            <person name="Gonzalez V."/>
            <person name="Portillo T."/>
            <person name="Ochoa-Leyva A."/>
            <person name="Jose M.V."/>
            <person name="Sciutto E."/>
            <person name="Landa A."/>
            <person name="Jimenez L."/>
            <person name="Valdes V."/>
            <person name="Carrero J.C."/>
            <person name="Larralde C."/>
            <person name="Morales-Montor J."/>
            <person name="Limon-Lason J."/>
            <person name="Soberon X."/>
            <person name="Laclette J.P."/>
        </authorList>
    </citation>
    <scope>NUCLEOTIDE SEQUENCE [LARGE SCALE GENOMIC DNA]</scope>
</reference>
<dbReference type="GO" id="GO:0044611">
    <property type="term" value="C:nuclear pore inner ring"/>
    <property type="evidence" value="ECO:0007669"/>
    <property type="project" value="TreeGrafter"/>
</dbReference>
<dbReference type="GO" id="GO:0006606">
    <property type="term" value="P:protein import into nucleus"/>
    <property type="evidence" value="ECO:0007669"/>
    <property type="project" value="TreeGrafter"/>
</dbReference>
<evidence type="ECO:0000313" key="2">
    <source>
        <dbReference type="Proteomes" id="UP000017246"/>
    </source>
</evidence>
<dbReference type="STRING" id="6211.A0A087VX20"/>
<accession>A0A087VX20</accession>
<gene>
    <name evidence="1" type="ORF">EmuJ_000058700</name>
</gene>
<evidence type="ECO:0000313" key="1">
    <source>
        <dbReference type="EMBL" id="CDI96859.1"/>
    </source>
</evidence>
<dbReference type="GO" id="GO:0017056">
    <property type="term" value="F:structural constituent of nuclear pore"/>
    <property type="evidence" value="ECO:0007669"/>
    <property type="project" value="InterPro"/>
</dbReference>